<dbReference type="InterPro" id="IPR005835">
    <property type="entry name" value="NTP_transferase_dom"/>
</dbReference>
<name>A0A9P6BBE6_9AGAM</name>
<dbReference type="InterPro" id="IPR051161">
    <property type="entry name" value="Mannose-6P_isomerase_type2"/>
</dbReference>
<feature type="domain" description="Nucleotidyl transferase" evidence="1">
    <location>
        <begin position="135"/>
        <end position="199"/>
    </location>
</feature>
<dbReference type="SUPFAM" id="SSF53448">
    <property type="entry name" value="Nucleotide-diphospho-sugar transferases"/>
    <property type="match status" value="1"/>
</dbReference>
<dbReference type="InterPro" id="IPR029044">
    <property type="entry name" value="Nucleotide-diphossugar_trans"/>
</dbReference>
<dbReference type="GO" id="GO:0009298">
    <property type="term" value="P:GDP-mannose biosynthetic process"/>
    <property type="evidence" value="ECO:0007669"/>
    <property type="project" value="TreeGrafter"/>
</dbReference>
<sequence>MWIPSPRPNGGNDVYNVSRELNGFWVVVPTGGFGSHLWPLSCEGHPKFLLNLTYHLMIVTGQAYAVGVQSQLPELQHCNLLGEPSLKDFVAAIGPLHSHPLLTLISGDEAILTAVTDAVVTAGHDYLVTIEFLGLKEAPNACRVSQFKEKPDGRTASQYLSTGNCRWNGGTFVVKAQMPVDLLREHAPELHAALEKIADGYCASRYLAFAIDNAVAKPAAVAGKVAVIPATYGWMLTVLLEQVAGGIVVPAANRLVACLGVDDLVIVGVPDVLLVTTRARSQGSLPFLL</sequence>
<dbReference type="PANTHER" id="PTHR46390:SF1">
    <property type="entry name" value="MANNOSE-1-PHOSPHATE GUANYLYLTRANSFERASE"/>
    <property type="match status" value="1"/>
</dbReference>
<dbReference type="PANTHER" id="PTHR46390">
    <property type="entry name" value="MANNOSE-1-PHOSPHATE GUANYLYLTRANSFERASE"/>
    <property type="match status" value="1"/>
</dbReference>
<dbReference type="InterPro" id="IPR054566">
    <property type="entry name" value="ManC/GMP-like_b-helix"/>
</dbReference>
<evidence type="ECO:0000313" key="3">
    <source>
        <dbReference type="EMBL" id="KAF9519736.1"/>
    </source>
</evidence>
<dbReference type="Pfam" id="PF22640">
    <property type="entry name" value="ManC_GMP_beta-helix"/>
    <property type="match status" value="1"/>
</dbReference>
<dbReference type="EMBL" id="MU128916">
    <property type="protein sequence ID" value="KAF9519736.1"/>
    <property type="molecule type" value="Genomic_DNA"/>
</dbReference>
<keyword evidence="4" id="KW-1185">Reference proteome</keyword>
<protein>
    <submittedName>
        <fullName evidence="3">Uncharacterized protein</fullName>
    </submittedName>
</protein>
<evidence type="ECO:0000259" key="1">
    <source>
        <dbReference type="Pfam" id="PF00483"/>
    </source>
</evidence>
<gene>
    <name evidence="3" type="ORF">BS47DRAFT_1375013</name>
</gene>
<accession>A0A9P6BBE6</accession>
<proteinExistence type="predicted"/>
<evidence type="ECO:0000259" key="2">
    <source>
        <dbReference type="Pfam" id="PF22640"/>
    </source>
</evidence>
<dbReference type="Proteomes" id="UP000886523">
    <property type="component" value="Unassembled WGS sequence"/>
</dbReference>
<dbReference type="Pfam" id="PF00483">
    <property type="entry name" value="NTP_transferase"/>
    <property type="match status" value="1"/>
</dbReference>
<dbReference type="SUPFAM" id="SSF159283">
    <property type="entry name" value="Guanosine diphospho-D-mannose pyrophosphorylase/mannose-6-phosphate isomerase linker domain"/>
    <property type="match status" value="1"/>
</dbReference>
<organism evidence="3 4">
    <name type="scientific">Hydnum rufescens UP504</name>
    <dbReference type="NCBI Taxonomy" id="1448309"/>
    <lineage>
        <taxon>Eukaryota</taxon>
        <taxon>Fungi</taxon>
        <taxon>Dikarya</taxon>
        <taxon>Basidiomycota</taxon>
        <taxon>Agaricomycotina</taxon>
        <taxon>Agaricomycetes</taxon>
        <taxon>Cantharellales</taxon>
        <taxon>Hydnaceae</taxon>
        <taxon>Hydnum</taxon>
    </lineage>
</organism>
<dbReference type="Gene3D" id="3.90.550.10">
    <property type="entry name" value="Spore Coat Polysaccharide Biosynthesis Protein SpsA, Chain A"/>
    <property type="match status" value="1"/>
</dbReference>
<evidence type="ECO:0000313" key="4">
    <source>
        <dbReference type="Proteomes" id="UP000886523"/>
    </source>
</evidence>
<dbReference type="GO" id="GO:0004475">
    <property type="term" value="F:mannose-1-phosphate guanylyltransferase (GTP) activity"/>
    <property type="evidence" value="ECO:0007669"/>
    <property type="project" value="TreeGrafter"/>
</dbReference>
<reference evidence="3" key="1">
    <citation type="journal article" date="2020" name="Nat. Commun.">
        <title>Large-scale genome sequencing of mycorrhizal fungi provides insights into the early evolution of symbiotic traits.</title>
        <authorList>
            <person name="Miyauchi S."/>
            <person name="Kiss E."/>
            <person name="Kuo A."/>
            <person name="Drula E."/>
            <person name="Kohler A."/>
            <person name="Sanchez-Garcia M."/>
            <person name="Morin E."/>
            <person name="Andreopoulos B."/>
            <person name="Barry K.W."/>
            <person name="Bonito G."/>
            <person name="Buee M."/>
            <person name="Carver A."/>
            <person name="Chen C."/>
            <person name="Cichocki N."/>
            <person name="Clum A."/>
            <person name="Culley D."/>
            <person name="Crous P.W."/>
            <person name="Fauchery L."/>
            <person name="Girlanda M."/>
            <person name="Hayes R.D."/>
            <person name="Keri Z."/>
            <person name="LaButti K."/>
            <person name="Lipzen A."/>
            <person name="Lombard V."/>
            <person name="Magnuson J."/>
            <person name="Maillard F."/>
            <person name="Murat C."/>
            <person name="Nolan M."/>
            <person name="Ohm R.A."/>
            <person name="Pangilinan J."/>
            <person name="Pereira M.F."/>
            <person name="Perotto S."/>
            <person name="Peter M."/>
            <person name="Pfister S."/>
            <person name="Riley R."/>
            <person name="Sitrit Y."/>
            <person name="Stielow J.B."/>
            <person name="Szollosi G."/>
            <person name="Zifcakova L."/>
            <person name="Stursova M."/>
            <person name="Spatafora J.W."/>
            <person name="Tedersoo L."/>
            <person name="Vaario L.M."/>
            <person name="Yamada A."/>
            <person name="Yan M."/>
            <person name="Wang P."/>
            <person name="Xu J."/>
            <person name="Bruns T."/>
            <person name="Baldrian P."/>
            <person name="Vilgalys R."/>
            <person name="Dunand C."/>
            <person name="Henrissat B."/>
            <person name="Grigoriev I.V."/>
            <person name="Hibbett D."/>
            <person name="Nagy L.G."/>
            <person name="Martin F.M."/>
        </authorList>
    </citation>
    <scope>NUCLEOTIDE SEQUENCE</scope>
    <source>
        <strain evidence="3">UP504</strain>
    </source>
</reference>
<dbReference type="AlphaFoldDB" id="A0A9P6BBE6"/>
<comment type="caution">
    <text evidence="3">The sequence shown here is derived from an EMBL/GenBank/DDBJ whole genome shotgun (WGS) entry which is preliminary data.</text>
</comment>
<dbReference type="OrthoDB" id="5594057at2759"/>
<feature type="domain" description="MannoseP isomerase/GMP-like beta-helix" evidence="2">
    <location>
        <begin position="246"/>
        <end position="282"/>
    </location>
</feature>